<evidence type="ECO:0000256" key="5">
    <source>
        <dbReference type="ARBA" id="ARBA00022840"/>
    </source>
</evidence>
<comment type="catalytic activity">
    <reaction evidence="8">
        <text>dimethylallyl diphosphate + ADP = N(6)-(dimethylallyl)adenosine 5'-diphosphate + diphosphate</text>
        <dbReference type="Rhea" id="RHEA:36327"/>
        <dbReference type="ChEBI" id="CHEBI:33019"/>
        <dbReference type="ChEBI" id="CHEBI:57623"/>
        <dbReference type="ChEBI" id="CHEBI:73533"/>
        <dbReference type="ChEBI" id="CHEBI:456216"/>
        <dbReference type="EC" id="2.5.1.112"/>
    </reaction>
</comment>
<dbReference type="PANTHER" id="PTHR11088">
    <property type="entry name" value="TRNA DIMETHYLALLYLTRANSFERASE"/>
    <property type="match status" value="1"/>
</dbReference>
<dbReference type="GO" id="GO:0009691">
    <property type="term" value="P:cytokinin biosynthetic process"/>
    <property type="evidence" value="ECO:0007669"/>
    <property type="project" value="UniProtKB-KW"/>
</dbReference>
<dbReference type="InterPro" id="IPR039657">
    <property type="entry name" value="Dimethylallyltransferase"/>
</dbReference>
<dbReference type="GO" id="GO:0006400">
    <property type="term" value="P:tRNA modification"/>
    <property type="evidence" value="ECO:0007669"/>
    <property type="project" value="TreeGrafter"/>
</dbReference>
<evidence type="ECO:0000256" key="3">
    <source>
        <dbReference type="ARBA" id="ARBA00022712"/>
    </source>
</evidence>
<dbReference type="SUPFAM" id="SSF52540">
    <property type="entry name" value="P-loop containing nucleoside triphosphate hydrolases"/>
    <property type="match status" value="1"/>
</dbReference>
<dbReference type="FunFam" id="1.10.287.890:FF:000002">
    <property type="entry name" value="Adenylate isopentenyltransferase 5, chloroplastic"/>
    <property type="match status" value="1"/>
</dbReference>
<evidence type="ECO:0000256" key="9">
    <source>
        <dbReference type="ARBA" id="ARBA00055191"/>
    </source>
</evidence>
<keyword evidence="6" id="KW-0809">Transit peptide</keyword>
<keyword evidence="12" id="KW-1185">Reference proteome</keyword>
<dbReference type="Pfam" id="PF01715">
    <property type="entry name" value="IPPT"/>
    <property type="match status" value="2"/>
</dbReference>
<evidence type="ECO:0000256" key="7">
    <source>
        <dbReference type="ARBA" id="ARBA00051744"/>
    </source>
</evidence>
<dbReference type="GO" id="GO:0005524">
    <property type="term" value="F:ATP binding"/>
    <property type="evidence" value="ECO:0007669"/>
    <property type="project" value="UniProtKB-KW"/>
</dbReference>
<evidence type="ECO:0000256" key="4">
    <source>
        <dbReference type="ARBA" id="ARBA00022741"/>
    </source>
</evidence>
<evidence type="ECO:0000256" key="6">
    <source>
        <dbReference type="ARBA" id="ARBA00022946"/>
    </source>
</evidence>
<comment type="caution">
    <text evidence="11">The sequence shown here is derived from an EMBL/GenBank/DDBJ whole genome shotgun (WGS) entry which is preliminary data.</text>
</comment>
<reference evidence="11" key="1">
    <citation type="submission" date="2019-10" db="EMBL/GenBank/DDBJ databases">
        <authorList>
            <person name="Zhang R."/>
            <person name="Pan Y."/>
            <person name="Wang J."/>
            <person name="Ma R."/>
            <person name="Yu S."/>
        </authorList>
    </citation>
    <scope>NUCLEOTIDE SEQUENCE</scope>
    <source>
        <strain evidence="11">LA-IB0</strain>
        <tissue evidence="11">Leaf</tissue>
    </source>
</reference>
<dbReference type="AlphaFoldDB" id="A0AAV6WJB7"/>
<sequence>MRISFSACKHTVQPLVTFPGGLINMDQLIIPRQRRKDKVVVVMGATGTGKSRLSIDLATQFRAEIINSDKIQVYRGLDIVTNKVTDEECLDVPHHLLGFVNPDEDFLAHDFVYHASQAADAITQRGRLPIIAGGSNSFIKALVNDDIEFRSKYECCFLWVDVAMPVLHSFVSKRVDQMVTAGLVEEAKEFFEPAGDYARGIRRAIGVPEMDEFFRYENIVDGATRAKLLEVAIDQVKLNTCKLACHQLRNILRLGEQLERRTHRLDATEAFLKHGEESDEAWERVVAGPGTRIVGRFLYEDHIDFVSTIIAPPPLAATAATSVILGPTNTAAIAAATH</sequence>
<evidence type="ECO:0000256" key="2">
    <source>
        <dbReference type="ARBA" id="ARBA00022679"/>
    </source>
</evidence>
<dbReference type="Gene3D" id="3.40.50.300">
    <property type="entry name" value="P-loop containing nucleotide triphosphate hydrolases"/>
    <property type="match status" value="1"/>
</dbReference>
<protein>
    <recommendedName>
        <fullName evidence="10">adenylate dimethylallyltransferase (ADP/ATP-dependent)</fullName>
        <ecNumber evidence="10">2.5.1.112</ecNumber>
    </recommendedName>
</protein>
<dbReference type="EC" id="2.5.1.112" evidence="10"/>
<dbReference type="PANTHER" id="PTHR11088:SF74">
    <property type="entry name" value="ADENYLATE ISOPENTENYLTRANSFERASE 5, CHLOROPLASTIC"/>
    <property type="match status" value="1"/>
</dbReference>
<evidence type="ECO:0000256" key="1">
    <source>
        <dbReference type="ARBA" id="ARBA00005842"/>
    </source>
</evidence>
<evidence type="ECO:0000313" key="12">
    <source>
        <dbReference type="Proteomes" id="UP000826271"/>
    </source>
</evidence>
<comment type="catalytic activity">
    <reaction evidence="7">
        <text>dimethylallyl diphosphate + ATP = N(6)-(dimethylallyl)adenosine 5'-triphosphate + diphosphate</text>
        <dbReference type="Rhea" id="RHEA:36331"/>
        <dbReference type="ChEBI" id="CHEBI:30616"/>
        <dbReference type="ChEBI" id="CHEBI:33019"/>
        <dbReference type="ChEBI" id="CHEBI:57623"/>
        <dbReference type="ChEBI" id="CHEBI:73532"/>
        <dbReference type="EC" id="2.5.1.112"/>
    </reaction>
</comment>
<dbReference type="InterPro" id="IPR027417">
    <property type="entry name" value="P-loop_NTPase"/>
</dbReference>
<name>A0AAV6WJB7_9LAMI</name>
<keyword evidence="5" id="KW-0067">ATP-binding</keyword>
<dbReference type="GO" id="GO:0052381">
    <property type="term" value="F:tRNA dimethylallyltransferase activity"/>
    <property type="evidence" value="ECO:0007669"/>
    <property type="project" value="TreeGrafter"/>
</dbReference>
<keyword evidence="4" id="KW-0547">Nucleotide-binding</keyword>
<keyword evidence="2" id="KW-0808">Transferase</keyword>
<dbReference type="GO" id="GO:0005739">
    <property type="term" value="C:mitochondrion"/>
    <property type="evidence" value="ECO:0007669"/>
    <property type="project" value="TreeGrafter"/>
</dbReference>
<accession>A0AAV6WJB7</accession>
<dbReference type="GO" id="GO:0009824">
    <property type="term" value="F:AMP dimethylallyltransferase activity"/>
    <property type="evidence" value="ECO:0007669"/>
    <property type="project" value="UniProtKB-ARBA"/>
</dbReference>
<dbReference type="Gene3D" id="1.10.287.890">
    <property type="entry name" value="Crystal structure of tRNA isopentenylpyrophosphate transferase (bh2366) domain"/>
    <property type="match status" value="1"/>
</dbReference>
<evidence type="ECO:0000256" key="8">
    <source>
        <dbReference type="ARBA" id="ARBA00052386"/>
    </source>
</evidence>
<organism evidence="11 12">
    <name type="scientific">Buddleja alternifolia</name>
    <dbReference type="NCBI Taxonomy" id="168488"/>
    <lineage>
        <taxon>Eukaryota</taxon>
        <taxon>Viridiplantae</taxon>
        <taxon>Streptophyta</taxon>
        <taxon>Embryophyta</taxon>
        <taxon>Tracheophyta</taxon>
        <taxon>Spermatophyta</taxon>
        <taxon>Magnoliopsida</taxon>
        <taxon>eudicotyledons</taxon>
        <taxon>Gunneridae</taxon>
        <taxon>Pentapetalae</taxon>
        <taxon>asterids</taxon>
        <taxon>lamiids</taxon>
        <taxon>Lamiales</taxon>
        <taxon>Scrophulariaceae</taxon>
        <taxon>Buddlejeae</taxon>
        <taxon>Buddleja</taxon>
    </lineage>
</organism>
<keyword evidence="3" id="KW-0203">Cytokinin biosynthesis</keyword>
<evidence type="ECO:0000313" key="11">
    <source>
        <dbReference type="EMBL" id="KAG8370164.1"/>
    </source>
</evidence>
<proteinExistence type="inferred from homology"/>
<evidence type="ECO:0000256" key="10">
    <source>
        <dbReference type="ARBA" id="ARBA00066838"/>
    </source>
</evidence>
<dbReference type="GO" id="GO:0052622">
    <property type="term" value="F:ATP/ADP dimethylallyltransferase activity"/>
    <property type="evidence" value="ECO:0007669"/>
    <property type="project" value="UniProtKB-EC"/>
</dbReference>
<comment type="function">
    <text evidence="9">Involved in cytokinin biosynthesis. Catalyzes the transfer of an isopentenyl group from dimethylallyl diphosphate (DMAPP) to ATP and ADP.</text>
</comment>
<dbReference type="Proteomes" id="UP000826271">
    <property type="component" value="Unassembled WGS sequence"/>
</dbReference>
<gene>
    <name evidence="11" type="ORF">BUALT_Bualt14G0088800</name>
</gene>
<comment type="similarity">
    <text evidence="1">Belongs to the IPP transferase family.</text>
</comment>
<dbReference type="EMBL" id="WHWC01000014">
    <property type="protein sequence ID" value="KAG8370164.1"/>
    <property type="molecule type" value="Genomic_DNA"/>
</dbReference>